<dbReference type="EMBL" id="SACR01000006">
    <property type="protein sequence ID" value="RVU43888.1"/>
    <property type="molecule type" value="Genomic_DNA"/>
</dbReference>
<dbReference type="PROSITE" id="PS50110">
    <property type="entry name" value="RESPONSE_REGULATORY"/>
    <property type="match status" value="1"/>
</dbReference>
<evidence type="ECO:0000256" key="1">
    <source>
        <dbReference type="ARBA" id="ARBA00022553"/>
    </source>
</evidence>
<evidence type="ECO:0000313" key="7">
    <source>
        <dbReference type="Proteomes" id="UP000285575"/>
    </source>
</evidence>
<dbReference type="Pfam" id="PF00072">
    <property type="entry name" value="Response_reg"/>
    <property type="match status" value="1"/>
</dbReference>
<dbReference type="GO" id="GO:0000160">
    <property type="term" value="P:phosphorelay signal transduction system"/>
    <property type="evidence" value="ECO:0007669"/>
    <property type="project" value="InterPro"/>
</dbReference>
<dbReference type="PANTHER" id="PTHR45566:SF2">
    <property type="entry name" value="NARL SUBFAMILY"/>
    <property type="match status" value="1"/>
</dbReference>
<protein>
    <submittedName>
        <fullName evidence="6">Response regulator transcription factor</fullName>
    </submittedName>
</protein>
<dbReference type="GO" id="GO:0006355">
    <property type="term" value="P:regulation of DNA-templated transcription"/>
    <property type="evidence" value="ECO:0007669"/>
    <property type="project" value="InterPro"/>
</dbReference>
<dbReference type="GO" id="GO:0003677">
    <property type="term" value="F:DNA binding"/>
    <property type="evidence" value="ECO:0007669"/>
    <property type="project" value="UniProtKB-KW"/>
</dbReference>
<feature type="domain" description="Response regulatory" evidence="5">
    <location>
        <begin position="2"/>
        <end position="119"/>
    </location>
</feature>
<dbReference type="PRINTS" id="PR00038">
    <property type="entry name" value="HTHLUXR"/>
</dbReference>
<dbReference type="SMART" id="SM00448">
    <property type="entry name" value="REC"/>
    <property type="match status" value="1"/>
</dbReference>
<dbReference type="CDD" id="cd17535">
    <property type="entry name" value="REC_NarL-like"/>
    <property type="match status" value="1"/>
</dbReference>
<keyword evidence="2" id="KW-0238">DNA-binding</keyword>
<evidence type="ECO:0000313" key="6">
    <source>
        <dbReference type="EMBL" id="RVU43888.1"/>
    </source>
</evidence>
<dbReference type="SUPFAM" id="SSF46894">
    <property type="entry name" value="C-terminal effector domain of the bipartite response regulators"/>
    <property type="match status" value="1"/>
</dbReference>
<dbReference type="InterPro" id="IPR058245">
    <property type="entry name" value="NreC/VraR/RcsB-like_REC"/>
</dbReference>
<dbReference type="CDD" id="cd06170">
    <property type="entry name" value="LuxR_C_like"/>
    <property type="match status" value="1"/>
</dbReference>
<dbReference type="SMART" id="SM00421">
    <property type="entry name" value="HTH_LUXR"/>
    <property type="match status" value="1"/>
</dbReference>
<dbReference type="Gene3D" id="3.40.50.2300">
    <property type="match status" value="1"/>
</dbReference>
<dbReference type="InterPro" id="IPR001789">
    <property type="entry name" value="Sig_transdc_resp-reg_receiver"/>
</dbReference>
<dbReference type="RefSeq" id="WP_128230447.1">
    <property type="nucleotide sequence ID" value="NZ_SACR01000006.1"/>
</dbReference>
<dbReference type="AlphaFoldDB" id="A0A437RAR7"/>
<dbReference type="SUPFAM" id="SSF52172">
    <property type="entry name" value="CheY-like"/>
    <property type="match status" value="1"/>
</dbReference>
<evidence type="ECO:0000256" key="2">
    <source>
        <dbReference type="ARBA" id="ARBA00023125"/>
    </source>
</evidence>
<evidence type="ECO:0000259" key="5">
    <source>
        <dbReference type="PROSITE" id="PS50110"/>
    </source>
</evidence>
<dbReference type="Pfam" id="PF00196">
    <property type="entry name" value="GerE"/>
    <property type="match status" value="1"/>
</dbReference>
<dbReference type="OrthoDB" id="3374006at2"/>
<reference evidence="6 7" key="1">
    <citation type="submission" date="2019-01" db="EMBL/GenBank/DDBJ databases">
        <authorList>
            <person name="Chen W.-M."/>
        </authorList>
    </citation>
    <scope>NUCLEOTIDE SEQUENCE [LARGE SCALE GENOMIC DNA]</scope>
    <source>
        <strain evidence="6 7">KYPY4</strain>
    </source>
</reference>
<evidence type="ECO:0000256" key="3">
    <source>
        <dbReference type="PROSITE-ProRule" id="PRU00169"/>
    </source>
</evidence>
<accession>A0A437RAR7</accession>
<keyword evidence="7" id="KW-1185">Reference proteome</keyword>
<evidence type="ECO:0000259" key="4">
    <source>
        <dbReference type="PROSITE" id="PS50043"/>
    </source>
</evidence>
<gene>
    <name evidence="6" type="ORF">EOE66_19730</name>
</gene>
<keyword evidence="1 3" id="KW-0597">Phosphoprotein</keyword>
<dbReference type="InterPro" id="IPR016032">
    <property type="entry name" value="Sig_transdc_resp-reg_C-effctor"/>
</dbReference>
<dbReference type="PANTHER" id="PTHR45566">
    <property type="entry name" value="HTH-TYPE TRANSCRIPTIONAL REGULATOR YHJB-RELATED"/>
    <property type="match status" value="1"/>
</dbReference>
<dbReference type="InterPro" id="IPR011006">
    <property type="entry name" value="CheY-like_superfamily"/>
</dbReference>
<organism evidence="6 7">
    <name type="scientific">Rubrivivax rivuli</name>
    <dbReference type="NCBI Taxonomy" id="1862385"/>
    <lineage>
        <taxon>Bacteria</taxon>
        <taxon>Pseudomonadati</taxon>
        <taxon>Pseudomonadota</taxon>
        <taxon>Betaproteobacteria</taxon>
        <taxon>Burkholderiales</taxon>
        <taxon>Sphaerotilaceae</taxon>
        <taxon>Rubrivivax</taxon>
    </lineage>
</organism>
<name>A0A437RAR7_9BURK</name>
<feature type="modified residue" description="4-aspartylphosphate" evidence="3">
    <location>
        <position position="54"/>
    </location>
</feature>
<dbReference type="Gene3D" id="1.10.10.10">
    <property type="entry name" value="Winged helix-like DNA-binding domain superfamily/Winged helix DNA-binding domain"/>
    <property type="match status" value="1"/>
</dbReference>
<dbReference type="InterPro" id="IPR036388">
    <property type="entry name" value="WH-like_DNA-bd_sf"/>
</dbReference>
<sequence>MKLLLVDDHPLYGVGFAHALGAVEPGMRVLNASSLEEGLALAVAHPDLDAVLVDYHLGALNGIEGLRRFGQQHPQVARVLISGDNTPSLMAAARAAGASGFLSKSQTLAEMRAALRVVADGGLAFGLLPRSALPEVQEGAAPQPTVRQLEVLALLAHGQPNKRIASMLGIAERTVKLHITALLALMGARNRTQLVVVARERGLV</sequence>
<dbReference type="PROSITE" id="PS50043">
    <property type="entry name" value="HTH_LUXR_2"/>
    <property type="match status" value="1"/>
</dbReference>
<dbReference type="InterPro" id="IPR000792">
    <property type="entry name" value="Tscrpt_reg_LuxR_C"/>
</dbReference>
<dbReference type="InterPro" id="IPR051015">
    <property type="entry name" value="EvgA-like"/>
</dbReference>
<dbReference type="Proteomes" id="UP000285575">
    <property type="component" value="Unassembled WGS sequence"/>
</dbReference>
<proteinExistence type="predicted"/>
<comment type="caution">
    <text evidence="6">The sequence shown here is derived from an EMBL/GenBank/DDBJ whole genome shotgun (WGS) entry which is preliminary data.</text>
</comment>
<feature type="domain" description="HTH luxR-type" evidence="4">
    <location>
        <begin position="137"/>
        <end position="202"/>
    </location>
</feature>